<dbReference type="GO" id="GO:0009307">
    <property type="term" value="P:DNA restriction-modification system"/>
    <property type="evidence" value="ECO:0007669"/>
    <property type="project" value="UniProtKB-KW"/>
</dbReference>
<dbReference type="Proteomes" id="UP001270004">
    <property type="component" value="Unassembled WGS sequence"/>
</dbReference>
<dbReference type="AlphaFoldDB" id="A0AAW9DJ45"/>
<feature type="non-terminal residue" evidence="3">
    <location>
        <position position="134"/>
    </location>
</feature>
<evidence type="ECO:0000313" key="3">
    <source>
        <dbReference type="EMBL" id="MDX5039027.1"/>
    </source>
</evidence>
<accession>A0AAW9DJ45</accession>
<dbReference type="SUPFAM" id="SSF116734">
    <property type="entry name" value="DNA methylase specificity domain"/>
    <property type="match status" value="1"/>
</dbReference>
<evidence type="ECO:0000256" key="1">
    <source>
        <dbReference type="ARBA" id="ARBA00022747"/>
    </source>
</evidence>
<reference evidence="3" key="1">
    <citation type="submission" date="2023-11" db="EMBL/GenBank/DDBJ databases">
        <title>Antimicrobial resistance in invasive Streptococcus suis isolated in Spain and the associated genetic mechanisms.</title>
        <authorList>
            <person name="Uruen C."/>
            <person name="Arenas J.A."/>
        </authorList>
    </citation>
    <scope>NUCLEOTIDE SEQUENCE</scope>
    <source>
        <strain evidence="3">Ss_70</strain>
    </source>
</reference>
<dbReference type="GO" id="GO:0003677">
    <property type="term" value="F:DNA binding"/>
    <property type="evidence" value="ECO:0007669"/>
    <property type="project" value="UniProtKB-KW"/>
</dbReference>
<keyword evidence="1" id="KW-0680">Restriction system</keyword>
<sequence length="134" mass="14386">MLRSSNIDEDTFTFGEDDVFVDKGVVKIPLVKEGDILITAANGSSRLVGKHTIIKGLPANSTVHGGFMLLASCRNPEFVNSLMSSEWYNKFISLYVAGGNGAIGNLNKNDLDNQLVVVPSTSEQSAIGTFFSTL</sequence>
<dbReference type="EMBL" id="JAWWZK010000265">
    <property type="protein sequence ID" value="MDX5039027.1"/>
    <property type="molecule type" value="Genomic_DNA"/>
</dbReference>
<comment type="caution">
    <text evidence="3">The sequence shown here is derived from an EMBL/GenBank/DDBJ whole genome shotgun (WGS) entry which is preliminary data.</text>
</comment>
<keyword evidence="3" id="KW-0255">Endonuclease</keyword>
<name>A0AAW9DJ45_STRSU</name>
<evidence type="ECO:0000256" key="2">
    <source>
        <dbReference type="ARBA" id="ARBA00023125"/>
    </source>
</evidence>
<dbReference type="Gene3D" id="3.90.220.20">
    <property type="entry name" value="DNA methylase specificity domains"/>
    <property type="match status" value="1"/>
</dbReference>
<gene>
    <name evidence="3" type="ORF">SHY70_12280</name>
</gene>
<keyword evidence="3" id="KW-0540">Nuclease</keyword>
<protein>
    <submittedName>
        <fullName evidence="3">Restriction endonuclease subunit S</fullName>
    </submittedName>
</protein>
<keyword evidence="3" id="KW-0378">Hydrolase</keyword>
<dbReference type="InterPro" id="IPR044946">
    <property type="entry name" value="Restrct_endonuc_typeI_TRD_sf"/>
</dbReference>
<proteinExistence type="predicted"/>
<dbReference type="GO" id="GO:0004519">
    <property type="term" value="F:endonuclease activity"/>
    <property type="evidence" value="ECO:0007669"/>
    <property type="project" value="UniProtKB-KW"/>
</dbReference>
<keyword evidence="2" id="KW-0238">DNA-binding</keyword>
<evidence type="ECO:0000313" key="4">
    <source>
        <dbReference type="Proteomes" id="UP001270004"/>
    </source>
</evidence>
<organism evidence="3 4">
    <name type="scientific">Streptococcus suis</name>
    <dbReference type="NCBI Taxonomy" id="1307"/>
    <lineage>
        <taxon>Bacteria</taxon>
        <taxon>Bacillati</taxon>
        <taxon>Bacillota</taxon>
        <taxon>Bacilli</taxon>
        <taxon>Lactobacillales</taxon>
        <taxon>Streptococcaceae</taxon>
        <taxon>Streptococcus</taxon>
    </lineage>
</organism>